<dbReference type="InterPro" id="IPR020667">
    <property type="entry name" value="DNA_mismatch_repair_MutL"/>
</dbReference>
<dbReference type="Pfam" id="PF01119">
    <property type="entry name" value="DNA_mis_repair"/>
    <property type="match status" value="1"/>
</dbReference>
<dbReference type="Proteomes" id="UP001523234">
    <property type="component" value="Unassembled WGS sequence"/>
</dbReference>
<dbReference type="PANTHER" id="PTHR10073">
    <property type="entry name" value="DNA MISMATCH REPAIR PROTEIN MLH, PMS, MUTL"/>
    <property type="match status" value="1"/>
</dbReference>
<feature type="domain" description="MutL C-terminal dimerisation" evidence="6">
    <location>
        <begin position="560"/>
        <end position="702"/>
    </location>
</feature>
<dbReference type="InterPro" id="IPR038973">
    <property type="entry name" value="MutL/Mlh/Pms-like"/>
</dbReference>
<evidence type="ECO:0000259" key="6">
    <source>
        <dbReference type="SMART" id="SM00853"/>
    </source>
</evidence>
<dbReference type="PANTHER" id="PTHR10073:SF12">
    <property type="entry name" value="DNA MISMATCH REPAIR PROTEIN MLH1"/>
    <property type="match status" value="1"/>
</dbReference>
<dbReference type="SUPFAM" id="SSF118116">
    <property type="entry name" value="DNA mismatch repair protein MutL"/>
    <property type="match status" value="1"/>
</dbReference>
<protein>
    <recommendedName>
        <fullName evidence="4">DNA mismatch repair protein MutL</fullName>
    </recommendedName>
</protein>
<dbReference type="CDD" id="cd16926">
    <property type="entry name" value="HATPase_MutL-MLH-PMS-like"/>
    <property type="match status" value="1"/>
</dbReference>
<feature type="domain" description="DNA mismatch repair protein S5" evidence="7">
    <location>
        <begin position="209"/>
        <end position="327"/>
    </location>
</feature>
<dbReference type="SUPFAM" id="SSF55874">
    <property type="entry name" value="ATPase domain of HSP90 chaperone/DNA topoisomerase II/histidine kinase"/>
    <property type="match status" value="1"/>
</dbReference>
<organism evidence="8 9">
    <name type="scientific">Fructobacillus apis</name>
    <dbReference type="NCBI Taxonomy" id="2935017"/>
    <lineage>
        <taxon>Bacteria</taxon>
        <taxon>Bacillati</taxon>
        <taxon>Bacillota</taxon>
        <taxon>Bacilli</taxon>
        <taxon>Lactobacillales</taxon>
        <taxon>Lactobacillaceae</taxon>
        <taxon>Fructobacillus</taxon>
    </lineage>
</organism>
<proteinExistence type="inferred from homology"/>
<feature type="region of interest" description="Disordered" evidence="5">
    <location>
        <begin position="463"/>
        <end position="493"/>
    </location>
</feature>
<comment type="function">
    <text evidence="4">This protein is involved in the repair of mismatches in DNA. It is required for dam-dependent methyl-directed DNA mismatch repair. May act as a 'molecular matchmaker', a protein that promotes the formation of a stable complex between two or more DNA-binding proteins in an ATP-dependent manner without itself being part of a final effector complex.</text>
</comment>
<sequence length="760" mass="82708">MAEIHELSDLLANQIAAGEVIERPASVVKELVENAIDANADQVQVVVDNAGLDLIKVIDNGDGIPSEQVPLAFVRHATSKIQNRHDLFNVLTLGFRGEALPSIASVADVTLQTKTRNADDGYTYQVKGGQVVQQTPAAGRLGTIVSVRNLFFNTPARLKYLKKPQTELSLIVDVVNHLALAHPEKALTLTHNGKTLVKTTGSGDLRQVLAAIYDRKTAEKMVGFSGESEHFKVSGYLTLPEQTRASRSYLAVLVNHRFVKNFSVSNAIIKGYGSKLMVGRFPIGAVSIELDPLLVDMNVHPQKAEIRLSEQGELTDLLTEVVRDRLSAENLIPDALENLGQAAEDSAHPGMASASGVGQTATSSKKDERDYTGIPDLGHEMPPAVRAVKLASLPPIEIDEGHIIQLSDKAFLDDAAVLNFANRYAKEDFVEIFEEAKTGKNTSTEGAGAGGFAGAGASVAQEPAAYAPTQTRTESAVQDTNEGGNRDRTAGFDSPSAHDCVAGGKAQAAPEAVGGAEAEVGRDGFDFASQSQGNAKKQKPVNLDLDVDNQESQGFPNLDYIGQMHGTFLFAQDKDKLYLIDQHAAQERLNYEFYRKQVGEVSDNQQVLLQPLTLTYSTADVLKILDKQDTLQAVGLAVEEFGPNTLALYEHPTWIKPDQVESTVKEMIDWVLAQGDLTVAAFREKAAIMMSCKRAIKANWHISSDEARTLLADLAKAENPYNCPHGRPVLTAFTLTEMERMFKRIQDSHESWQNYDNHPF</sequence>
<dbReference type="InterPro" id="IPR013507">
    <property type="entry name" value="DNA_mismatch_S5_2-like"/>
</dbReference>
<dbReference type="InterPro" id="IPR002099">
    <property type="entry name" value="MutL/Mlh/PMS"/>
</dbReference>
<dbReference type="RefSeq" id="WP_252442129.1">
    <property type="nucleotide sequence ID" value="NZ_JAMWYK010000001.1"/>
</dbReference>
<dbReference type="InterPro" id="IPR042121">
    <property type="entry name" value="MutL_C_regsub"/>
</dbReference>
<dbReference type="InterPro" id="IPR014721">
    <property type="entry name" value="Ribsml_uS5_D2-typ_fold_subgr"/>
</dbReference>
<dbReference type="Gene3D" id="3.30.565.10">
    <property type="entry name" value="Histidine kinase-like ATPase, C-terminal domain"/>
    <property type="match status" value="1"/>
</dbReference>
<feature type="compositionally biased region" description="Polar residues" evidence="5">
    <location>
        <begin position="468"/>
        <end position="483"/>
    </location>
</feature>
<evidence type="ECO:0000259" key="7">
    <source>
        <dbReference type="SMART" id="SM01340"/>
    </source>
</evidence>
<dbReference type="Pfam" id="PF13589">
    <property type="entry name" value="HATPase_c_3"/>
    <property type="match status" value="1"/>
</dbReference>
<dbReference type="Gene3D" id="3.30.230.10">
    <property type="match status" value="1"/>
</dbReference>
<feature type="region of interest" description="Disordered" evidence="5">
    <location>
        <begin position="344"/>
        <end position="378"/>
    </location>
</feature>
<keyword evidence="2 4" id="KW-0227">DNA damage</keyword>
<dbReference type="NCBIfam" id="TIGR00585">
    <property type="entry name" value="mutl"/>
    <property type="match status" value="1"/>
</dbReference>
<keyword evidence="8" id="KW-0255">Endonuclease</keyword>
<dbReference type="PROSITE" id="PS00058">
    <property type="entry name" value="DNA_MISMATCH_REPAIR_1"/>
    <property type="match status" value="1"/>
</dbReference>
<keyword evidence="3 4" id="KW-0234">DNA repair</keyword>
<dbReference type="InterPro" id="IPR014790">
    <property type="entry name" value="MutL_C"/>
</dbReference>
<name>A0ABT0ZNU7_9LACO</name>
<evidence type="ECO:0000313" key="9">
    <source>
        <dbReference type="Proteomes" id="UP001523234"/>
    </source>
</evidence>
<dbReference type="InterPro" id="IPR036890">
    <property type="entry name" value="HATPase_C_sf"/>
</dbReference>
<dbReference type="Gene3D" id="3.30.1540.20">
    <property type="entry name" value="MutL, C-terminal domain, dimerisation subdomain"/>
    <property type="match status" value="1"/>
</dbReference>
<keyword evidence="9" id="KW-1185">Reference proteome</keyword>
<dbReference type="Pfam" id="PF08676">
    <property type="entry name" value="MutL_C"/>
    <property type="match status" value="1"/>
</dbReference>
<evidence type="ECO:0000256" key="3">
    <source>
        <dbReference type="ARBA" id="ARBA00023204"/>
    </source>
</evidence>
<dbReference type="EMBL" id="JAMWYK010000001">
    <property type="protein sequence ID" value="MCO0831663.1"/>
    <property type="molecule type" value="Genomic_DNA"/>
</dbReference>
<dbReference type="InterPro" id="IPR020568">
    <property type="entry name" value="Ribosomal_Su5_D2-typ_SF"/>
</dbReference>
<dbReference type="Gene3D" id="3.30.1370.100">
    <property type="entry name" value="MutL, C-terminal domain, regulatory subdomain"/>
    <property type="match status" value="1"/>
</dbReference>
<dbReference type="GO" id="GO:0004519">
    <property type="term" value="F:endonuclease activity"/>
    <property type="evidence" value="ECO:0007669"/>
    <property type="project" value="UniProtKB-KW"/>
</dbReference>
<dbReference type="SUPFAM" id="SSF54211">
    <property type="entry name" value="Ribosomal protein S5 domain 2-like"/>
    <property type="match status" value="1"/>
</dbReference>
<dbReference type="SMART" id="SM01340">
    <property type="entry name" value="DNA_mis_repair"/>
    <property type="match status" value="1"/>
</dbReference>
<dbReference type="CDD" id="cd00782">
    <property type="entry name" value="MutL_Trans"/>
    <property type="match status" value="1"/>
</dbReference>
<dbReference type="SMART" id="SM00853">
    <property type="entry name" value="MutL_C"/>
    <property type="match status" value="1"/>
</dbReference>
<dbReference type="InterPro" id="IPR014762">
    <property type="entry name" value="DNA_mismatch_repair_CS"/>
</dbReference>
<evidence type="ECO:0000313" key="8">
    <source>
        <dbReference type="EMBL" id="MCO0831663.1"/>
    </source>
</evidence>
<keyword evidence="8" id="KW-0540">Nuclease</keyword>
<comment type="caution">
    <text evidence="8">The sequence shown here is derived from an EMBL/GenBank/DDBJ whole genome shotgun (WGS) entry which is preliminary data.</text>
</comment>
<evidence type="ECO:0000256" key="4">
    <source>
        <dbReference type="HAMAP-Rule" id="MF_00149"/>
    </source>
</evidence>
<comment type="similarity">
    <text evidence="1 4">Belongs to the DNA mismatch repair MutL/HexB family.</text>
</comment>
<dbReference type="HAMAP" id="MF_00149">
    <property type="entry name" value="DNA_mis_repair"/>
    <property type="match status" value="1"/>
</dbReference>
<dbReference type="InterPro" id="IPR037198">
    <property type="entry name" value="MutL_C_sf"/>
</dbReference>
<evidence type="ECO:0000256" key="5">
    <source>
        <dbReference type="SAM" id="MobiDB-lite"/>
    </source>
</evidence>
<accession>A0ABT0ZNU7</accession>
<evidence type="ECO:0000256" key="1">
    <source>
        <dbReference type="ARBA" id="ARBA00006082"/>
    </source>
</evidence>
<dbReference type="InterPro" id="IPR042120">
    <property type="entry name" value="MutL_C_dimsub"/>
</dbReference>
<reference evidence="8 9" key="1">
    <citation type="submission" date="2022-06" db="EMBL/GenBank/DDBJ databases">
        <title>Fructobacillus taiwanensis sp. nov., isolated from the honeybee.</title>
        <authorList>
            <person name="Chen Y.-S."/>
            <person name="Wang L.-T."/>
            <person name="Lee Y.-S."/>
            <person name="Chang Y.-C."/>
            <person name="Wu H.-C."/>
            <person name="Liao C.-Y."/>
            <person name="Chen W.-H."/>
            <person name="Deng J.-N."/>
            <person name="Wang Y.-H."/>
        </authorList>
    </citation>
    <scope>NUCLEOTIDE SEQUENCE [LARGE SCALE GENOMIC DNA]</scope>
    <source>
        <strain evidence="8 9">W13</strain>
    </source>
</reference>
<keyword evidence="8" id="KW-0378">Hydrolase</keyword>
<evidence type="ECO:0000256" key="2">
    <source>
        <dbReference type="ARBA" id="ARBA00022763"/>
    </source>
</evidence>
<gene>
    <name evidence="4 8" type="primary">mutL</name>
    <name evidence="8" type="ORF">NFX39_00955</name>
</gene>